<dbReference type="Gene3D" id="3.40.50.880">
    <property type="match status" value="1"/>
</dbReference>
<dbReference type="Proteomes" id="UP000287798">
    <property type="component" value="Unassembled WGS sequence"/>
</dbReference>
<name>A0A426QIX6_9GAMM</name>
<evidence type="ECO:0000256" key="4">
    <source>
        <dbReference type="ARBA" id="ARBA00022962"/>
    </source>
</evidence>
<keyword evidence="5" id="KW-0456">Lyase</keyword>
<dbReference type="NCBIfam" id="TIGR03800">
    <property type="entry name" value="PLP_synth_Pdx2"/>
    <property type="match status" value="1"/>
</dbReference>
<organism evidence="9 10">
    <name type="scientific">Thiohalobacter thiocyanaticus</name>
    <dbReference type="NCBI Taxonomy" id="585455"/>
    <lineage>
        <taxon>Bacteria</taxon>
        <taxon>Pseudomonadati</taxon>
        <taxon>Pseudomonadota</taxon>
        <taxon>Gammaproteobacteria</taxon>
        <taxon>Thiohalobacterales</taxon>
        <taxon>Thiohalobacteraceae</taxon>
        <taxon>Thiohalobacter</taxon>
    </lineage>
</organism>
<feature type="active site" description="Charge relay system" evidence="7">
    <location>
        <position position="179"/>
    </location>
</feature>
<feature type="binding site" evidence="8">
    <location>
        <begin position="57"/>
        <end position="59"/>
    </location>
    <ligand>
        <name>L-glutamine</name>
        <dbReference type="ChEBI" id="CHEBI:58359"/>
    </ligand>
</feature>
<dbReference type="PIRSF" id="PIRSF005639">
    <property type="entry name" value="Glut_amidoT_SNO"/>
    <property type="match status" value="1"/>
</dbReference>
<dbReference type="PROSITE" id="PS51130">
    <property type="entry name" value="PDXT_SNO_2"/>
    <property type="match status" value="1"/>
</dbReference>
<dbReference type="EC" id="3.5.1.2" evidence="2"/>
<keyword evidence="4" id="KW-0315">Glutamine amidotransferase</keyword>
<feature type="binding site" evidence="8">
    <location>
        <begin position="142"/>
        <end position="143"/>
    </location>
    <ligand>
        <name>L-glutamine</name>
        <dbReference type="ChEBI" id="CHEBI:58359"/>
    </ligand>
</feature>
<dbReference type="InterPro" id="IPR029062">
    <property type="entry name" value="Class_I_gatase-like"/>
</dbReference>
<evidence type="ECO:0000313" key="9">
    <source>
        <dbReference type="EMBL" id="RRQ21722.1"/>
    </source>
</evidence>
<dbReference type="GO" id="GO:1903600">
    <property type="term" value="C:glutaminase complex"/>
    <property type="evidence" value="ECO:0007669"/>
    <property type="project" value="TreeGrafter"/>
</dbReference>
<dbReference type="PANTHER" id="PTHR31559:SF0">
    <property type="entry name" value="PYRIDOXAL 5'-PHOSPHATE SYNTHASE SUBUNIT SNO1-RELATED"/>
    <property type="match status" value="1"/>
</dbReference>
<gene>
    <name evidence="9" type="primary">pdxT</name>
    <name evidence="9" type="ORF">D6C00_07000</name>
</gene>
<evidence type="ECO:0000256" key="3">
    <source>
        <dbReference type="ARBA" id="ARBA00022801"/>
    </source>
</evidence>
<dbReference type="GO" id="GO:0008614">
    <property type="term" value="P:pyridoxine metabolic process"/>
    <property type="evidence" value="ECO:0007669"/>
    <property type="project" value="TreeGrafter"/>
</dbReference>
<evidence type="ECO:0000256" key="8">
    <source>
        <dbReference type="PIRSR" id="PIRSR005639-2"/>
    </source>
</evidence>
<comment type="similarity">
    <text evidence="1">Belongs to the glutaminase PdxT/SNO family.</text>
</comment>
<evidence type="ECO:0000256" key="6">
    <source>
        <dbReference type="ARBA" id="ARBA00049534"/>
    </source>
</evidence>
<comment type="caution">
    <text evidence="9">The sequence shown here is derived from an EMBL/GenBank/DDBJ whole genome shotgun (WGS) entry which is preliminary data.</text>
</comment>
<sequence length="194" mass="20822">MRSAWPSVAGNSAIGILALQGNVPAHARMLARLGRPARPVHRPADLEDIAGLILPGGESTTLSQLLQGNDLDQAIIDFARHRPLLGTCAGLILMSSDTGDARVAPLGLLETQITRNHYGRQRESFIATLEGGSFAGLRAAFIRAPALRARAPLEVLATHRGLPVAVRQGRHVGCAFHPELGQDTRVHEYWLDLA</sequence>
<dbReference type="InterPro" id="IPR021196">
    <property type="entry name" value="PdxT/SNO_CS"/>
</dbReference>
<keyword evidence="3" id="KW-0378">Hydrolase</keyword>
<reference evidence="9 10" key="1">
    <citation type="journal article" date="2010" name="Int. J. Syst. Evol. Microbiol.">
        <title>Thiohalobacter thiocyanaticus gen. nov., sp. nov., a moderately halophilic, sulfur-oxidizing gammaproteobacterium from hypersaline lakes, that utilizes thiocyanate.</title>
        <authorList>
            <person name="Sorokin D.Y."/>
            <person name="Kovaleva O.L."/>
            <person name="Tourova T.P."/>
            <person name="Muyzer G."/>
        </authorList>
    </citation>
    <scope>NUCLEOTIDE SEQUENCE [LARGE SCALE GENOMIC DNA]</scope>
    <source>
        <strain evidence="9 10">Hrh1</strain>
    </source>
</reference>
<dbReference type="RefSeq" id="WP_125181064.1">
    <property type="nucleotide sequence ID" value="NZ_QZMU01000001.1"/>
</dbReference>
<evidence type="ECO:0000256" key="7">
    <source>
        <dbReference type="PIRSR" id="PIRSR005639-1"/>
    </source>
</evidence>
<dbReference type="GO" id="GO:0004359">
    <property type="term" value="F:glutaminase activity"/>
    <property type="evidence" value="ECO:0007669"/>
    <property type="project" value="UniProtKB-EC"/>
</dbReference>
<dbReference type="GO" id="GO:0005829">
    <property type="term" value="C:cytosol"/>
    <property type="evidence" value="ECO:0007669"/>
    <property type="project" value="TreeGrafter"/>
</dbReference>
<dbReference type="PROSITE" id="PS51273">
    <property type="entry name" value="GATASE_TYPE_1"/>
    <property type="match status" value="1"/>
</dbReference>
<dbReference type="AlphaFoldDB" id="A0A426QIX6"/>
<accession>A0A426QIX6</accession>
<dbReference type="GO" id="GO:0042823">
    <property type="term" value="P:pyridoxal phosphate biosynthetic process"/>
    <property type="evidence" value="ECO:0007669"/>
    <property type="project" value="InterPro"/>
</dbReference>
<dbReference type="SUPFAM" id="SSF52317">
    <property type="entry name" value="Class I glutamine amidotransferase-like"/>
    <property type="match status" value="1"/>
</dbReference>
<feature type="active site" description="Charge relay system" evidence="7">
    <location>
        <position position="177"/>
    </location>
</feature>
<keyword evidence="10" id="KW-1185">Reference proteome</keyword>
<dbReference type="PANTHER" id="PTHR31559">
    <property type="entry name" value="PYRIDOXAL 5'-PHOSPHATE SYNTHASE SUBUNIT SNO"/>
    <property type="match status" value="1"/>
</dbReference>
<dbReference type="Pfam" id="PF01174">
    <property type="entry name" value="SNO"/>
    <property type="match status" value="1"/>
</dbReference>
<dbReference type="GO" id="GO:0016829">
    <property type="term" value="F:lyase activity"/>
    <property type="evidence" value="ECO:0007669"/>
    <property type="project" value="UniProtKB-KW"/>
</dbReference>
<evidence type="ECO:0000256" key="1">
    <source>
        <dbReference type="ARBA" id="ARBA00008345"/>
    </source>
</evidence>
<feature type="binding site" evidence="8">
    <location>
        <position position="115"/>
    </location>
    <ligand>
        <name>L-glutamine</name>
        <dbReference type="ChEBI" id="CHEBI:58359"/>
    </ligand>
</feature>
<dbReference type="OrthoDB" id="9810320at2"/>
<evidence type="ECO:0000256" key="5">
    <source>
        <dbReference type="ARBA" id="ARBA00023239"/>
    </source>
</evidence>
<dbReference type="PROSITE" id="PS01236">
    <property type="entry name" value="PDXT_SNO_1"/>
    <property type="match status" value="1"/>
</dbReference>
<proteinExistence type="inferred from homology"/>
<feature type="active site" description="Nucleophile" evidence="7">
    <location>
        <position position="88"/>
    </location>
</feature>
<evidence type="ECO:0000313" key="10">
    <source>
        <dbReference type="Proteomes" id="UP000287798"/>
    </source>
</evidence>
<comment type="catalytic activity">
    <reaction evidence="6">
        <text>L-glutamine + H2O = L-glutamate + NH4(+)</text>
        <dbReference type="Rhea" id="RHEA:15889"/>
        <dbReference type="ChEBI" id="CHEBI:15377"/>
        <dbReference type="ChEBI" id="CHEBI:28938"/>
        <dbReference type="ChEBI" id="CHEBI:29985"/>
        <dbReference type="ChEBI" id="CHEBI:58359"/>
        <dbReference type="EC" id="3.5.1.2"/>
    </reaction>
</comment>
<dbReference type="InterPro" id="IPR002161">
    <property type="entry name" value="PdxT/SNO"/>
</dbReference>
<protein>
    <recommendedName>
        <fullName evidence="2">glutaminase</fullName>
        <ecNumber evidence="2">3.5.1.2</ecNumber>
    </recommendedName>
</protein>
<dbReference type="EMBL" id="QZMU01000001">
    <property type="protein sequence ID" value="RRQ21722.1"/>
    <property type="molecule type" value="Genomic_DNA"/>
</dbReference>
<evidence type="ECO:0000256" key="2">
    <source>
        <dbReference type="ARBA" id="ARBA00012918"/>
    </source>
</evidence>